<evidence type="ECO:0000313" key="2">
    <source>
        <dbReference type="EMBL" id="OMH24806.1"/>
    </source>
</evidence>
<name>A0A1R1LBD8_9MICC</name>
<keyword evidence="3" id="KW-1185">Reference proteome</keyword>
<dbReference type="OrthoDB" id="5072236at2"/>
<keyword evidence="1" id="KW-0812">Transmembrane</keyword>
<dbReference type="RefSeq" id="WP_076703587.1">
    <property type="nucleotide sequence ID" value="NZ_MRDE01000046.1"/>
</dbReference>
<keyword evidence="1" id="KW-0472">Membrane</keyword>
<dbReference type="Proteomes" id="UP000187085">
    <property type="component" value="Unassembled WGS sequence"/>
</dbReference>
<keyword evidence="1" id="KW-1133">Transmembrane helix</keyword>
<organism evidence="2 3">
    <name type="scientific">Tersicoccus phoenicis</name>
    <dbReference type="NCBI Taxonomy" id="554083"/>
    <lineage>
        <taxon>Bacteria</taxon>
        <taxon>Bacillati</taxon>
        <taxon>Actinomycetota</taxon>
        <taxon>Actinomycetes</taxon>
        <taxon>Micrococcales</taxon>
        <taxon>Micrococcaceae</taxon>
        <taxon>Tersicoccus</taxon>
    </lineage>
</organism>
<proteinExistence type="predicted"/>
<dbReference type="STRING" id="554083.BKD30_07280"/>
<evidence type="ECO:0000313" key="3">
    <source>
        <dbReference type="Proteomes" id="UP000187085"/>
    </source>
</evidence>
<gene>
    <name evidence="2" type="ORF">BKD30_07280</name>
</gene>
<dbReference type="EMBL" id="MRDE01000046">
    <property type="protein sequence ID" value="OMH24806.1"/>
    <property type="molecule type" value="Genomic_DNA"/>
</dbReference>
<dbReference type="AlphaFoldDB" id="A0A1R1LBD8"/>
<protein>
    <submittedName>
        <fullName evidence="2">Uncharacterized protein</fullName>
    </submittedName>
</protein>
<sequence length="81" mass="8814">MSRKADVQRPDDPQARWRRHRILVRVGQVIMALGGLVIIVHWIAHLQPPPGPSGLEDLLVGYPTGGLLVIAGAVLAGRRQP</sequence>
<evidence type="ECO:0000256" key="1">
    <source>
        <dbReference type="SAM" id="Phobius"/>
    </source>
</evidence>
<accession>A0A1R1LBD8</accession>
<reference evidence="2 3" key="1">
    <citation type="submission" date="2016-12" db="EMBL/GenBank/DDBJ databases">
        <title>Draft genome of Tersicoccus phoenicis 1P05MA.</title>
        <authorList>
            <person name="Nakajima Y."/>
            <person name="Yoshizawa S."/>
            <person name="Nakamura K."/>
            <person name="Ogura Y."/>
            <person name="Hayashi T."/>
            <person name="Kogure K."/>
        </authorList>
    </citation>
    <scope>NUCLEOTIDE SEQUENCE [LARGE SCALE GENOMIC DNA]</scope>
    <source>
        <strain evidence="2 3">1p05MA</strain>
    </source>
</reference>
<feature type="transmembrane region" description="Helical" evidence="1">
    <location>
        <begin position="59"/>
        <end position="77"/>
    </location>
</feature>
<feature type="transmembrane region" description="Helical" evidence="1">
    <location>
        <begin position="22"/>
        <end position="44"/>
    </location>
</feature>
<comment type="caution">
    <text evidence="2">The sequence shown here is derived from an EMBL/GenBank/DDBJ whole genome shotgun (WGS) entry which is preliminary data.</text>
</comment>